<dbReference type="AlphaFoldDB" id="A0A1L8SUB2"/>
<dbReference type="Proteomes" id="UP000183700">
    <property type="component" value="Unassembled WGS sequence"/>
</dbReference>
<keyword evidence="2" id="KW-1185">Reference proteome</keyword>
<sequence length="56" mass="6230">MVVSEVDETLVDDVVCEVEELLVDDTGDVLLEAEFSFPSVEPHPANKNTEKRPNTK</sequence>
<evidence type="ECO:0000313" key="2">
    <source>
        <dbReference type="Proteomes" id="UP000183700"/>
    </source>
</evidence>
<proteinExistence type="predicted"/>
<protein>
    <submittedName>
        <fullName evidence="1">Uncharacterized protein</fullName>
    </submittedName>
</protein>
<evidence type="ECO:0000313" key="1">
    <source>
        <dbReference type="EMBL" id="OJG35424.1"/>
    </source>
</evidence>
<organism evidence="1 2">
    <name type="scientific">Enterococcus devriesei</name>
    <dbReference type="NCBI Taxonomy" id="319970"/>
    <lineage>
        <taxon>Bacteria</taxon>
        <taxon>Bacillati</taxon>
        <taxon>Bacillota</taxon>
        <taxon>Bacilli</taxon>
        <taxon>Lactobacillales</taxon>
        <taxon>Enterococcaceae</taxon>
        <taxon>Enterococcus</taxon>
    </lineage>
</organism>
<gene>
    <name evidence="1" type="ORF">RV00_GL002609</name>
</gene>
<name>A0A1L8SUB2_9ENTE</name>
<comment type="caution">
    <text evidence="1">The sequence shown here is derived from an EMBL/GenBank/DDBJ whole genome shotgun (WGS) entry which is preliminary data.</text>
</comment>
<reference evidence="1 2" key="1">
    <citation type="submission" date="2014-12" db="EMBL/GenBank/DDBJ databases">
        <title>Draft genome sequences of 29 type strains of Enterococci.</title>
        <authorList>
            <person name="Zhong Z."/>
            <person name="Sun Z."/>
            <person name="Liu W."/>
            <person name="Zhang W."/>
            <person name="Zhang H."/>
        </authorList>
    </citation>
    <scope>NUCLEOTIDE SEQUENCE [LARGE SCALE GENOMIC DNA]</scope>
    <source>
        <strain evidence="1 2">DSM 22802</strain>
    </source>
</reference>
<dbReference type="EMBL" id="JXKM01000006">
    <property type="protein sequence ID" value="OJG35424.1"/>
    <property type="molecule type" value="Genomic_DNA"/>
</dbReference>
<accession>A0A1L8SUB2</accession>